<keyword evidence="1" id="KW-0812">Transmembrane</keyword>
<proteinExistence type="predicted"/>
<comment type="caution">
    <text evidence="2">The sequence shown here is derived from an EMBL/GenBank/DDBJ whole genome shotgun (WGS) entry which is preliminary data.</text>
</comment>
<organism evidence="2 3">
    <name type="scientific">Homoserinibacter gongjuensis</name>
    <dbReference type="NCBI Taxonomy" id="1162968"/>
    <lineage>
        <taxon>Bacteria</taxon>
        <taxon>Bacillati</taxon>
        <taxon>Actinomycetota</taxon>
        <taxon>Actinomycetes</taxon>
        <taxon>Micrococcales</taxon>
        <taxon>Microbacteriaceae</taxon>
        <taxon>Homoserinibacter</taxon>
    </lineage>
</organism>
<dbReference type="Proteomes" id="UP001157069">
    <property type="component" value="Unassembled WGS sequence"/>
</dbReference>
<evidence type="ECO:0008006" key="4">
    <source>
        <dbReference type="Google" id="ProtNLM"/>
    </source>
</evidence>
<evidence type="ECO:0000256" key="1">
    <source>
        <dbReference type="SAM" id="Phobius"/>
    </source>
</evidence>
<protein>
    <recommendedName>
        <fullName evidence="4">DUF3592 domain-containing protein</fullName>
    </recommendedName>
</protein>
<evidence type="ECO:0000313" key="3">
    <source>
        <dbReference type="Proteomes" id="UP001157069"/>
    </source>
</evidence>
<sequence length="152" mass="16566">MSDPNPWASVLPSVVASVVTTLVTLAITWLVARAQSRRTLGKHPLVLRRMGVTDWQLVNLSKKPLPGLNVSYQAPVAGSTQTTFQAIETYGGIIYPSGNQYIGDLPDGAVVTVNWTKLGRKGVKAWYMASVRMKGDVDEYPLRAEKQTGSVH</sequence>
<keyword evidence="3" id="KW-1185">Reference proteome</keyword>
<name>A0ABQ6JMV6_9MICO</name>
<accession>A0ABQ6JMV6</accession>
<keyword evidence="1" id="KW-1133">Transmembrane helix</keyword>
<evidence type="ECO:0000313" key="2">
    <source>
        <dbReference type="EMBL" id="GMA89621.1"/>
    </source>
</evidence>
<reference evidence="3" key="1">
    <citation type="journal article" date="2019" name="Int. J. Syst. Evol. Microbiol.">
        <title>The Global Catalogue of Microorganisms (GCM) 10K type strain sequencing project: providing services to taxonomists for standard genome sequencing and annotation.</title>
        <authorList>
            <consortium name="The Broad Institute Genomics Platform"/>
            <consortium name="The Broad Institute Genome Sequencing Center for Infectious Disease"/>
            <person name="Wu L."/>
            <person name="Ma J."/>
        </authorList>
    </citation>
    <scope>NUCLEOTIDE SEQUENCE [LARGE SCALE GENOMIC DNA]</scope>
    <source>
        <strain evidence="3">NBRC 108755</strain>
    </source>
</reference>
<dbReference type="EMBL" id="BSVA01000001">
    <property type="protein sequence ID" value="GMA89621.1"/>
    <property type="molecule type" value="Genomic_DNA"/>
</dbReference>
<dbReference type="RefSeq" id="WP_284296980.1">
    <property type="nucleotide sequence ID" value="NZ_BSVA01000001.1"/>
</dbReference>
<gene>
    <name evidence="2" type="ORF">GCM10025869_01500</name>
</gene>
<feature type="transmembrane region" description="Helical" evidence="1">
    <location>
        <begin position="6"/>
        <end position="32"/>
    </location>
</feature>
<keyword evidence="1" id="KW-0472">Membrane</keyword>